<dbReference type="GO" id="GO:0006397">
    <property type="term" value="P:mRNA processing"/>
    <property type="evidence" value="ECO:0007669"/>
    <property type="project" value="UniProtKB-KW"/>
</dbReference>
<dbReference type="NCBIfam" id="TIGR00071">
    <property type="entry name" value="hisT_truA"/>
    <property type="match status" value="1"/>
</dbReference>
<feature type="compositionally biased region" description="Acidic residues" evidence="16">
    <location>
        <begin position="610"/>
        <end position="621"/>
    </location>
</feature>
<keyword evidence="5" id="KW-0507">mRNA processing</keyword>
<organism evidence="18 19">
    <name type="scientific">Stachybotrys chartarum (strain CBS 109288 / IBT 7711)</name>
    <name type="common">Toxic black mold</name>
    <name type="synonym">Stilbospora chartarum</name>
    <dbReference type="NCBI Taxonomy" id="1280523"/>
    <lineage>
        <taxon>Eukaryota</taxon>
        <taxon>Fungi</taxon>
        <taxon>Dikarya</taxon>
        <taxon>Ascomycota</taxon>
        <taxon>Pezizomycotina</taxon>
        <taxon>Sordariomycetes</taxon>
        <taxon>Hypocreomycetidae</taxon>
        <taxon>Hypocreales</taxon>
        <taxon>Stachybotryaceae</taxon>
        <taxon>Stachybotrys</taxon>
    </lineage>
</organism>
<dbReference type="Pfam" id="PF01416">
    <property type="entry name" value="PseudoU_synth_1"/>
    <property type="match status" value="1"/>
</dbReference>
<dbReference type="AlphaFoldDB" id="A0A084AQR3"/>
<dbReference type="InterPro" id="IPR020095">
    <property type="entry name" value="PsdUridine_synth_TruA_C"/>
</dbReference>
<evidence type="ECO:0000256" key="16">
    <source>
        <dbReference type="SAM" id="MobiDB-lite"/>
    </source>
</evidence>
<feature type="domain" description="Pseudouridine synthase I TruA alpha/beta" evidence="17">
    <location>
        <begin position="417"/>
        <end position="520"/>
    </location>
</feature>
<comment type="catalytic activity">
    <reaction evidence="1">
        <text>a uridine in mRNA = a pseudouridine in mRNA</text>
        <dbReference type="Rhea" id="RHEA:56644"/>
        <dbReference type="Rhea" id="RHEA-COMP:14658"/>
        <dbReference type="Rhea" id="RHEA-COMP:14659"/>
        <dbReference type="ChEBI" id="CHEBI:65314"/>
        <dbReference type="ChEBI" id="CHEBI:65315"/>
    </reaction>
</comment>
<feature type="binding site" evidence="15">
    <location>
        <position position="231"/>
    </location>
    <ligand>
        <name>substrate</name>
    </ligand>
</feature>
<dbReference type="Proteomes" id="UP000028045">
    <property type="component" value="Unassembled WGS sequence"/>
</dbReference>
<dbReference type="FunFam" id="3.30.70.660:FF:000002">
    <property type="entry name" value="tRNA pseudouridine synthase"/>
    <property type="match status" value="1"/>
</dbReference>
<evidence type="ECO:0000256" key="5">
    <source>
        <dbReference type="ARBA" id="ARBA00022664"/>
    </source>
</evidence>
<dbReference type="OrthoDB" id="10256309at2759"/>
<evidence type="ECO:0000256" key="10">
    <source>
        <dbReference type="ARBA" id="ARBA00053072"/>
    </source>
</evidence>
<comment type="subcellular location">
    <subcellularLocation>
        <location evidence="3">Nucleus</location>
    </subcellularLocation>
</comment>
<evidence type="ECO:0000256" key="3">
    <source>
        <dbReference type="ARBA" id="ARBA00004123"/>
    </source>
</evidence>
<protein>
    <recommendedName>
        <fullName evidence="11">tRNA pseudouridine synthase 1</fullName>
    </recommendedName>
    <alternativeName>
        <fullName evidence="12">tRNA pseudouridylate synthase 1</fullName>
    </alternativeName>
    <alternativeName>
        <fullName evidence="13">tRNA-uridine isomerase 1</fullName>
    </alternativeName>
</protein>
<accession>A0A084AQR3</accession>
<evidence type="ECO:0000256" key="9">
    <source>
        <dbReference type="ARBA" id="ARBA00036943"/>
    </source>
</evidence>
<dbReference type="PANTHER" id="PTHR11142">
    <property type="entry name" value="PSEUDOURIDYLATE SYNTHASE"/>
    <property type="match status" value="1"/>
</dbReference>
<keyword evidence="19" id="KW-1185">Reference proteome</keyword>
<dbReference type="CDD" id="cd02568">
    <property type="entry name" value="PseudoU_synth_PUS1_PUS2"/>
    <property type="match status" value="1"/>
</dbReference>
<dbReference type="GO" id="GO:0005634">
    <property type="term" value="C:nucleus"/>
    <property type="evidence" value="ECO:0007669"/>
    <property type="project" value="UniProtKB-SubCell"/>
</dbReference>
<dbReference type="HOGENOM" id="CLU_021971_1_0_1"/>
<comment type="function">
    <text evidence="10">Formation of pseudouridine at positions 27 and 28 in the anticodon stem and loop of transfer RNAs; at positions 34 and 36 of intron-containing precursor tRNA(Ile) and at position 35 in the intron-containing tRNA(Tyr). Catalyzes pseudouridylation at position 44 in U2 snRNA. Also catalyzes pseudouridylation of mRNAs.</text>
</comment>
<evidence type="ECO:0000313" key="18">
    <source>
        <dbReference type="EMBL" id="KEY67642.1"/>
    </source>
</evidence>
<name>A0A084AQR3_STACB</name>
<evidence type="ECO:0000256" key="12">
    <source>
        <dbReference type="ARBA" id="ARBA00079072"/>
    </source>
</evidence>
<dbReference type="InterPro" id="IPR020103">
    <property type="entry name" value="PsdUridine_synth_cat_dom_sf"/>
</dbReference>
<feature type="region of interest" description="Disordered" evidence="16">
    <location>
        <begin position="1"/>
        <end position="82"/>
    </location>
</feature>
<dbReference type="InterPro" id="IPR020094">
    <property type="entry name" value="TruA/RsuA/RluB/E/F_N"/>
</dbReference>
<evidence type="ECO:0000256" key="8">
    <source>
        <dbReference type="ARBA" id="ARBA00023242"/>
    </source>
</evidence>
<dbReference type="InterPro" id="IPR041708">
    <property type="entry name" value="PUS1/PUS2-like"/>
</dbReference>
<feature type="region of interest" description="Disordered" evidence="16">
    <location>
        <begin position="318"/>
        <end position="347"/>
    </location>
</feature>
<feature type="region of interest" description="Disordered" evidence="16">
    <location>
        <begin position="601"/>
        <end position="621"/>
    </location>
</feature>
<feature type="compositionally biased region" description="Basic and acidic residues" evidence="16">
    <location>
        <begin position="328"/>
        <end position="343"/>
    </location>
</feature>
<proteinExistence type="inferred from homology"/>
<feature type="compositionally biased region" description="Basic and acidic residues" evidence="16">
    <location>
        <begin position="58"/>
        <end position="80"/>
    </location>
</feature>
<dbReference type="Gene3D" id="3.30.70.660">
    <property type="entry name" value="Pseudouridine synthase I, catalytic domain, C-terminal subdomain"/>
    <property type="match status" value="1"/>
</dbReference>
<evidence type="ECO:0000256" key="13">
    <source>
        <dbReference type="ARBA" id="ARBA00080858"/>
    </source>
</evidence>
<evidence type="ECO:0000256" key="6">
    <source>
        <dbReference type="ARBA" id="ARBA00022694"/>
    </source>
</evidence>
<evidence type="ECO:0000256" key="2">
    <source>
        <dbReference type="ARBA" id="ARBA00001832"/>
    </source>
</evidence>
<gene>
    <name evidence="18" type="ORF">S7711_09063</name>
</gene>
<keyword evidence="8" id="KW-0539">Nucleus</keyword>
<comment type="catalytic activity">
    <reaction evidence="2">
        <text>uridine in snRNA = pseudouridine in snRNA</text>
        <dbReference type="Rhea" id="RHEA:51124"/>
        <dbReference type="Rhea" id="RHEA-COMP:12891"/>
        <dbReference type="Rhea" id="RHEA-COMP:12892"/>
        <dbReference type="ChEBI" id="CHEBI:65314"/>
        <dbReference type="ChEBI" id="CHEBI:65315"/>
    </reaction>
</comment>
<reference evidence="18 19" key="1">
    <citation type="journal article" date="2014" name="BMC Genomics">
        <title>Comparative genome sequencing reveals chemotype-specific gene clusters in the toxigenic black mold Stachybotrys.</title>
        <authorList>
            <person name="Semeiks J."/>
            <person name="Borek D."/>
            <person name="Otwinowski Z."/>
            <person name="Grishin N.V."/>
        </authorList>
    </citation>
    <scope>NUCLEOTIDE SEQUENCE [LARGE SCALE GENOMIC DNA]</scope>
    <source>
        <strain evidence="19">CBS 109288 / IBT 7711</strain>
    </source>
</reference>
<dbReference type="GO" id="GO:1990481">
    <property type="term" value="P:mRNA pseudouridine synthesis"/>
    <property type="evidence" value="ECO:0007669"/>
    <property type="project" value="TreeGrafter"/>
</dbReference>
<feature type="active site" description="Nucleophile" evidence="14">
    <location>
        <position position="175"/>
    </location>
</feature>
<comment type="catalytic activity">
    <reaction evidence="9">
        <text>a uridine in tRNA = a pseudouridine in tRNA</text>
        <dbReference type="Rhea" id="RHEA:54572"/>
        <dbReference type="Rhea" id="RHEA-COMP:13339"/>
        <dbReference type="Rhea" id="RHEA-COMP:13934"/>
        <dbReference type="ChEBI" id="CHEBI:65314"/>
        <dbReference type="ChEBI" id="CHEBI:65315"/>
    </reaction>
</comment>
<dbReference type="FunFam" id="3.30.70.580:FF:000002">
    <property type="entry name" value="tRNA pseudouridine synthase"/>
    <property type="match status" value="1"/>
</dbReference>
<dbReference type="GO" id="GO:0009982">
    <property type="term" value="F:pseudouridine synthase activity"/>
    <property type="evidence" value="ECO:0007669"/>
    <property type="project" value="InterPro"/>
</dbReference>
<evidence type="ECO:0000313" key="19">
    <source>
        <dbReference type="Proteomes" id="UP000028045"/>
    </source>
</evidence>
<evidence type="ECO:0000256" key="14">
    <source>
        <dbReference type="PIRSR" id="PIRSR641708-1"/>
    </source>
</evidence>
<evidence type="ECO:0000256" key="7">
    <source>
        <dbReference type="ARBA" id="ARBA00023235"/>
    </source>
</evidence>
<feature type="compositionally biased region" description="Basic residues" evidence="16">
    <location>
        <begin position="46"/>
        <end position="57"/>
    </location>
</feature>
<evidence type="ECO:0000259" key="17">
    <source>
        <dbReference type="Pfam" id="PF01416"/>
    </source>
</evidence>
<sequence>MAAETDLPTNDSANMAKPADASGESKPSNSSAADGSQQQAGGRAAKTGRRGTKRKGDKGRSEWSRDKADKRSRNDDWQDYKRRKTDTMGRTVEGGVDYTNPFSKEEIAAEERRPKRKVAVMIGYAGTGYKGMQLNGDEPTIERDLFRAFVAAGAISKANADDPRKSSLARCARTDKGVHAAGNIISLKLIIEDEDVVEKINAHLPPQIRVWGIQRTNNTYNSYQLCDSRWYEYLMPSYCLLPPHPNTFLGKKLAELNKEHGAEEETNARLEDVKDFWKNVEEKDIKPILAGLTPEVRAIVLERVHAEVAEGFDFGEAREGDAAGDMSQTKEGDLSKDGKDGKAEGAAADDGVAAAASSVVTETKKAAIPVGSVKPKHRELNPIDFALRDIKSAYIAAKRAYRVSPERLQALQAVLDKYHGTRNYHNYTIQKSFGDPSAKRHIKSFVVNPKPIIIGDTEWLSLKVHGQSFMMHQIRKMVGMASLLVRCGTTLDRIEESYKDVKIAIPKAPGLGLLLERPVFENYNRKATDSFGKDPIDFDNYDKELQEFKHKEIYSRIFDVEEKESSFHQFFQQIDQFKSTHFLWLTAGGVSVAGLTSGSKAQDVDKQLGDESEGDPEGGEG</sequence>
<dbReference type="PANTHER" id="PTHR11142:SF4">
    <property type="entry name" value="PSEUDOURIDYLATE SYNTHASE 1 HOMOLOG"/>
    <property type="match status" value="1"/>
</dbReference>
<dbReference type="SUPFAM" id="SSF55120">
    <property type="entry name" value="Pseudouridine synthase"/>
    <property type="match status" value="1"/>
</dbReference>
<dbReference type="InterPro" id="IPR020097">
    <property type="entry name" value="PsdUridine_synth_TruA_a/b_dom"/>
</dbReference>
<dbReference type="GO" id="GO:0031120">
    <property type="term" value="P:snRNA pseudouridine synthesis"/>
    <property type="evidence" value="ECO:0007669"/>
    <property type="project" value="UniProtKB-ARBA"/>
</dbReference>
<dbReference type="InterPro" id="IPR001406">
    <property type="entry name" value="PsdUridine_synth_TruA"/>
</dbReference>
<dbReference type="EMBL" id="KL648606">
    <property type="protein sequence ID" value="KEY67642.1"/>
    <property type="molecule type" value="Genomic_DNA"/>
</dbReference>
<evidence type="ECO:0000256" key="15">
    <source>
        <dbReference type="PIRSR" id="PIRSR641708-2"/>
    </source>
</evidence>
<evidence type="ECO:0000256" key="1">
    <source>
        <dbReference type="ARBA" id="ARBA00001166"/>
    </source>
</evidence>
<keyword evidence="7" id="KW-0413">Isomerase</keyword>
<dbReference type="GO" id="GO:0003723">
    <property type="term" value="F:RNA binding"/>
    <property type="evidence" value="ECO:0007669"/>
    <property type="project" value="InterPro"/>
</dbReference>
<comment type="similarity">
    <text evidence="4">Belongs to the tRNA pseudouridine synthase TruA family.</text>
</comment>
<keyword evidence="6" id="KW-0819">tRNA processing</keyword>
<evidence type="ECO:0000256" key="11">
    <source>
        <dbReference type="ARBA" id="ARBA00073968"/>
    </source>
</evidence>
<dbReference type="GO" id="GO:0031119">
    <property type="term" value="P:tRNA pseudouridine synthesis"/>
    <property type="evidence" value="ECO:0007669"/>
    <property type="project" value="InterPro"/>
</dbReference>
<evidence type="ECO:0000256" key="4">
    <source>
        <dbReference type="ARBA" id="ARBA00009375"/>
    </source>
</evidence>
<feature type="compositionally biased region" description="Polar residues" evidence="16">
    <location>
        <begin position="25"/>
        <end position="39"/>
    </location>
</feature>
<dbReference type="Gene3D" id="3.30.70.580">
    <property type="entry name" value="Pseudouridine synthase I, catalytic domain, N-terminal subdomain"/>
    <property type="match status" value="1"/>
</dbReference>